<dbReference type="InterPro" id="IPR037261">
    <property type="entry name" value="YonK_sf"/>
</dbReference>
<dbReference type="Proteomes" id="UP001527202">
    <property type="component" value="Unassembled WGS sequence"/>
</dbReference>
<accession>A0A410WWP2</accession>
<dbReference type="EMBL" id="JAMDMJ010000033">
    <property type="protein sequence ID" value="MCY9598541.1"/>
    <property type="molecule type" value="Genomic_DNA"/>
</dbReference>
<organism evidence="3 4">
    <name type="scientific">Paenibacillus chitinolyticus</name>
    <dbReference type="NCBI Taxonomy" id="79263"/>
    <lineage>
        <taxon>Bacteria</taxon>
        <taxon>Bacillati</taxon>
        <taxon>Bacillota</taxon>
        <taxon>Bacilli</taxon>
        <taxon>Bacillales</taxon>
        <taxon>Paenibacillaceae</taxon>
        <taxon>Paenibacillus</taxon>
    </lineage>
</organism>
<dbReference type="RefSeq" id="WP_042227693.1">
    <property type="nucleotide sequence ID" value="NZ_CP026520.1"/>
</dbReference>
<dbReference type="SUPFAM" id="SSF160570">
    <property type="entry name" value="YonK-like"/>
    <property type="match status" value="1"/>
</dbReference>
<reference evidence="3 4" key="1">
    <citation type="submission" date="2018-01" db="EMBL/GenBank/DDBJ databases">
        <title>The whole genome sequencing and assembly of Paenibacillus chitinolyticus KCCM 41400 strain.</title>
        <authorList>
            <person name="Kim J.-Y."/>
            <person name="Park M.-K."/>
            <person name="Lee Y.-J."/>
            <person name="Yi H."/>
            <person name="Bahn Y.-S."/>
            <person name="Kim J.F."/>
            <person name="Lee D.-W."/>
        </authorList>
    </citation>
    <scope>NUCLEOTIDE SEQUENCE [LARGE SCALE GENOMIC DNA]</scope>
    <source>
        <strain evidence="3 4">KCCM 41400</strain>
    </source>
</reference>
<dbReference type="EMBL" id="CP026520">
    <property type="protein sequence ID" value="QAV18828.1"/>
    <property type="molecule type" value="Genomic_DNA"/>
</dbReference>
<proteinExistence type="predicted"/>
<dbReference type="KEGG" id="pchi:PC41400_14530"/>
<dbReference type="Proteomes" id="UP000288943">
    <property type="component" value="Chromosome"/>
</dbReference>
<evidence type="ECO:0000313" key="5">
    <source>
        <dbReference type="Proteomes" id="UP001527202"/>
    </source>
</evidence>
<dbReference type="InterPro" id="IPR018600">
    <property type="entry name" value="Phage_SP-beta_YonK"/>
</dbReference>
<evidence type="ECO:0000313" key="2">
    <source>
        <dbReference type="EMBL" id="MCY9598541.1"/>
    </source>
</evidence>
<evidence type="ECO:0000313" key="4">
    <source>
        <dbReference type="Proteomes" id="UP000288943"/>
    </source>
</evidence>
<dbReference type="Gene3D" id="6.20.120.10">
    <property type="match status" value="1"/>
</dbReference>
<evidence type="ECO:0000313" key="3">
    <source>
        <dbReference type="EMBL" id="QAV18828.1"/>
    </source>
</evidence>
<dbReference type="GeneID" id="95376029"/>
<keyword evidence="5" id="KW-1185">Reference proteome</keyword>
<sequence length="65" mass="7376">MSKKNHDKSSFNRTGLFDYEKMTINYEDKNGVYTFNLKSALEKLDGQNISLSVEAETPAAIVDEE</sequence>
<protein>
    <submittedName>
        <fullName evidence="2">YonK family protein</fullName>
    </submittedName>
</protein>
<reference evidence="2 5" key="2">
    <citation type="submission" date="2022-05" db="EMBL/GenBank/DDBJ databases">
        <title>Genome Sequencing of Bee-Associated Microbes.</title>
        <authorList>
            <person name="Dunlap C."/>
        </authorList>
    </citation>
    <scope>NUCLEOTIDE SEQUENCE [LARGE SCALE GENOMIC DNA]</scope>
    <source>
        <strain evidence="2 5">NRRL B-23120</strain>
    </source>
</reference>
<dbReference type="Pfam" id="PF09642">
    <property type="entry name" value="YonK"/>
    <property type="match status" value="1"/>
</dbReference>
<dbReference type="AlphaFoldDB" id="A0A410WWP2"/>
<evidence type="ECO:0000259" key="1">
    <source>
        <dbReference type="Pfam" id="PF09642"/>
    </source>
</evidence>
<gene>
    <name evidence="2" type="ORF">M5X16_22580</name>
    <name evidence="3" type="ORF">PC41400_14530</name>
</gene>
<name>A0A410WWP2_9BACL</name>
<feature type="domain" description="Bacillus phage SPbeta YonK" evidence="1">
    <location>
        <begin position="1"/>
        <end position="55"/>
    </location>
</feature>